<proteinExistence type="predicted"/>
<dbReference type="EMBL" id="JAPWDQ010000002">
    <property type="protein sequence ID" value="KAJ5493179.1"/>
    <property type="molecule type" value="Genomic_DNA"/>
</dbReference>
<sequence>MGGCGCGWKNESSPTAGIDDADKRTSGQVEECVDLPAGGSGDTRGTCGRELFSRTLPVPTTTVWPVPAVLLPVPTAKYRYARLIESSGLTRPVMGATAPSGSTGGTGTASAQGPVVSHARWLLHGAQF</sequence>
<protein>
    <submittedName>
        <fullName evidence="2">Uncharacterized protein</fullName>
    </submittedName>
</protein>
<comment type="caution">
    <text evidence="2">The sequence shown here is derived from an EMBL/GenBank/DDBJ whole genome shotgun (WGS) entry which is preliminary data.</text>
</comment>
<organism evidence="2 3">
    <name type="scientific">Penicillium diatomitis</name>
    <dbReference type="NCBI Taxonomy" id="2819901"/>
    <lineage>
        <taxon>Eukaryota</taxon>
        <taxon>Fungi</taxon>
        <taxon>Dikarya</taxon>
        <taxon>Ascomycota</taxon>
        <taxon>Pezizomycotina</taxon>
        <taxon>Eurotiomycetes</taxon>
        <taxon>Eurotiomycetidae</taxon>
        <taxon>Eurotiales</taxon>
        <taxon>Aspergillaceae</taxon>
        <taxon>Penicillium</taxon>
    </lineage>
</organism>
<dbReference type="AlphaFoldDB" id="A0A9X0C0N7"/>
<reference evidence="2" key="2">
    <citation type="journal article" date="2023" name="IMA Fungus">
        <title>Comparative genomic study of the Penicillium genus elucidates a diverse pangenome and 15 lateral gene transfer events.</title>
        <authorList>
            <person name="Petersen C."/>
            <person name="Sorensen T."/>
            <person name="Nielsen M.R."/>
            <person name="Sondergaard T.E."/>
            <person name="Sorensen J.L."/>
            <person name="Fitzpatrick D.A."/>
            <person name="Frisvad J.C."/>
            <person name="Nielsen K.L."/>
        </authorList>
    </citation>
    <scope>NUCLEOTIDE SEQUENCE</scope>
    <source>
        <strain evidence="2">IBT 30728</strain>
    </source>
</reference>
<keyword evidence="3" id="KW-1185">Reference proteome</keyword>
<dbReference type="Proteomes" id="UP001148312">
    <property type="component" value="Unassembled WGS sequence"/>
</dbReference>
<dbReference type="RefSeq" id="XP_056793559.1">
    <property type="nucleotide sequence ID" value="XM_056931528.1"/>
</dbReference>
<evidence type="ECO:0000313" key="3">
    <source>
        <dbReference type="Proteomes" id="UP001148312"/>
    </source>
</evidence>
<reference evidence="2" key="1">
    <citation type="submission" date="2022-12" db="EMBL/GenBank/DDBJ databases">
        <authorList>
            <person name="Petersen C."/>
        </authorList>
    </citation>
    <scope>NUCLEOTIDE SEQUENCE</scope>
    <source>
        <strain evidence="2">IBT 30728</strain>
    </source>
</reference>
<name>A0A9X0C0N7_9EURO</name>
<evidence type="ECO:0000313" key="2">
    <source>
        <dbReference type="EMBL" id="KAJ5493179.1"/>
    </source>
</evidence>
<evidence type="ECO:0000256" key="1">
    <source>
        <dbReference type="SAM" id="MobiDB-lite"/>
    </source>
</evidence>
<feature type="region of interest" description="Disordered" evidence="1">
    <location>
        <begin position="12"/>
        <end position="44"/>
    </location>
</feature>
<accession>A0A9X0C0N7</accession>
<gene>
    <name evidence="2" type="ORF">N7539_001925</name>
</gene>
<dbReference type="GeneID" id="81621777"/>